<dbReference type="RefSeq" id="WP_022775558.1">
    <property type="nucleotide sequence ID" value="NC_022576.1"/>
</dbReference>
<feature type="region of interest" description="Disordered" evidence="1">
    <location>
        <begin position="185"/>
        <end position="209"/>
    </location>
</feature>
<evidence type="ECO:0000256" key="1">
    <source>
        <dbReference type="SAM" id="MobiDB-lite"/>
    </source>
</evidence>
<dbReference type="eggNOG" id="ENOG502Z7VF">
    <property type="taxonomic scope" value="Bacteria"/>
</dbReference>
<dbReference type="InterPro" id="IPR046545">
    <property type="entry name" value="DUF6806"/>
</dbReference>
<dbReference type="AlphaFoldDB" id="U5NDE8"/>
<dbReference type="HOGENOM" id="CLU_1304054_0_0_4"/>
<gene>
    <name evidence="2" type="ORF">Cenrod_2200</name>
</gene>
<name>U5NDE8_9BURK</name>
<proteinExistence type="predicted"/>
<dbReference type="STRING" id="946483.Cenrod_2200"/>
<evidence type="ECO:0000313" key="2">
    <source>
        <dbReference type="EMBL" id="AGX88268.1"/>
    </source>
</evidence>
<evidence type="ECO:0000313" key="3">
    <source>
        <dbReference type="Proteomes" id="UP000017184"/>
    </source>
</evidence>
<reference evidence="2 3" key="1">
    <citation type="journal article" date="2013" name="Genome Biol.">
        <title>Genomic analysis reveals key aspects of prokaryotic symbiosis in the phototrophic consortium "Chlorochromatium aggregatum".</title>
        <authorList>
            <person name="Liu Z."/>
            <person name="Muller J."/>
            <person name="Li T."/>
            <person name="Alvey R.M."/>
            <person name="Vogl K."/>
            <person name="Frigaard N.U."/>
            <person name="Rockwell N.C."/>
            <person name="Boyd E.S."/>
            <person name="Tomsho L.P."/>
            <person name="Schuster S.C."/>
            <person name="Henke P."/>
            <person name="Rohde M."/>
            <person name="Overmann J."/>
            <person name="Bryant D.A."/>
        </authorList>
    </citation>
    <scope>NUCLEOTIDE SEQUENCE [LARGE SCALE GENOMIC DNA]</scope>
    <source>
        <strain evidence="2">CR</strain>
    </source>
</reference>
<accession>U5NDE8</accession>
<dbReference type="KEGG" id="cbx:Cenrod_2200"/>
<keyword evidence="3" id="KW-1185">Reference proteome</keyword>
<protein>
    <submittedName>
        <fullName evidence="2">Uncharacterized protein</fullName>
    </submittedName>
</protein>
<organism evidence="2 3">
    <name type="scientific">Candidatus Symbiobacter mobilis CR</name>
    <dbReference type="NCBI Taxonomy" id="946483"/>
    <lineage>
        <taxon>Bacteria</taxon>
        <taxon>Pseudomonadati</taxon>
        <taxon>Pseudomonadota</taxon>
        <taxon>Betaproteobacteria</taxon>
        <taxon>Burkholderiales</taxon>
        <taxon>Comamonadaceae</taxon>
    </lineage>
</organism>
<dbReference type="OrthoDB" id="8536242at2"/>
<dbReference type="EMBL" id="CP004885">
    <property type="protein sequence ID" value="AGX88268.1"/>
    <property type="molecule type" value="Genomic_DNA"/>
</dbReference>
<sequence length="209" mass="23710">MPHYESPLEIHVHGQVALRRDVGPAHLEEALQPLWRYTGSPSLWAAAQSCYEDEPGIAFIADQHLLQMCWTVVGAENFRQALDEMCMNLNDLSIDGAVLEVTFYDTRYDEEDDEEDEEEPPTRDDFFLLFIGPDPGSIMQVQRDLLVQDVVELMERHFDRTELEGIVQQIDLLFQQRLSSLVNSLQLGKPPRGGGAPPHAGGRKPRKAR</sequence>
<dbReference type="Pfam" id="PF20621">
    <property type="entry name" value="DUF6806"/>
    <property type="match status" value="1"/>
</dbReference>
<dbReference type="Proteomes" id="UP000017184">
    <property type="component" value="Chromosome"/>
</dbReference>
<dbReference type="PATRIC" id="fig|946483.4.peg.2214"/>